<dbReference type="HAMAP" id="MF_00689">
    <property type="entry name" value="Bpt"/>
    <property type="match status" value="1"/>
</dbReference>
<protein>
    <recommendedName>
        <fullName evidence="4">Aspartate/glutamate leucyltransferase</fullName>
        <ecNumber evidence="4">2.3.2.29</ecNumber>
    </recommendedName>
</protein>
<dbReference type="PANTHER" id="PTHR21367:SF1">
    <property type="entry name" value="ARGINYL-TRNA--PROTEIN TRANSFERASE 1"/>
    <property type="match status" value="1"/>
</dbReference>
<feature type="domain" description="N-end rule aminoacyl transferase C-terminal" evidence="6">
    <location>
        <begin position="109"/>
        <end position="235"/>
    </location>
</feature>
<dbReference type="PIRSF" id="PIRSF037208">
    <property type="entry name" value="ATE_pro_prd"/>
    <property type="match status" value="1"/>
</dbReference>
<dbReference type="NCBIfam" id="NF002342">
    <property type="entry name" value="PRK01305.1-3"/>
    <property type="match status" value="1"/>
</dbReference>
<dbReference type="EMBL" id="MSYM01000013">
    <property type="protein sequence ID" value="OLP06706.1"/>
    <property type="molecule type" value="Genomic_DNA"/>
</dbReference>
<reference evidence="7 8" key="1">
    <citation type="submission" date="2017-01" db="EMBL/GenBank/DDBJ databases">
        <title>Genome sequence of Rhodoferax antarcticus ANT.BR, a psychrophilic purple nonsulfur bacterium from an Antarctic microbial mat.</title>
        <authorList>
            <person name="Baker J."/>
            <person name="Riester C."/>
            <person name="Skinner B."/>
            <person name="Newell A."/>
            <person name="Swingley W."/>
            <person name="Madigan M."/>
            <person name="Jung D."/>
            <person name="Asao M."/>
            <person name="Chen M."/>
            <person name="Loughlin P."/>
            <person name="Pan H."/>
            <person name="Lin S."/>
            <person name="Li N."/>
            <person name="Shaw J."/>
            <person name="Prado M."/>
            <person name="Sherman C."/>
            <person name="Li X."/>
            <person name="Tang J."/>
            <person name="Blankenship R."/>
            <person name="Zhao T."/>
            <person name="Touchman J."/>
            <person name="Sattley M."/>
        </authorList>
    </citation>
    <scope>NUCLEOTIDE SEQUENCE [LARGE SCALE GENOMIC DNA]</scope>
    <source>
        <strain evidence="7 8">ANT.BR</strain>
    </source>
</reference>
<comment type="catalytic activity">
    <reaction evidence="4">
        <text>N-terminal L-glutamyl-[protein] + L-leucyl-tRNA(Leu) = N-terminal L-leucyl-L-glutamyl-[protein] + tRNA(Leu) + H(+)</text>
        <dbReference type="Rhea" id="RHEA:50412"/>
        <dbReference type="Rhea" id="RHEA-COMP:9613"/>
        <dbReference type="Rhea" id="RHEA-COMP:9622"/>
        <dbReference type="Rhea" id="RHEA-COMP:12664"/>
        <dbReference type="Rhea" id="RHEA-COMP:12668"/>
        <dbReference type="ChEBI" id="CHEBI:15378"/>
        <dbReference type="ChEBI" id="CHEBI:64721"/>
        <dbReference type="ChEBI" id="CHEBI:78442"/>
        <dbReference type="ChEBI" id="CHEBI:78494"/>
        <dbReference type="ChEBI" id="CHEBI:133041"/>
        <dbReference type="EC" id="2.3.2.29"/>
    </reaction>
</comment>
<sequence>MNHSERFVTDIQYYSTAQYPCSYLAGQLARSQVAAPTESIDAANYDVLIRHGFRRSGSFVYRPQCEGCQACLSIRLPVADFQTNRSQKRAWAKHAALTSTVMEPRFFREHYELYQRYQRSRHAGGGMDVDDETQYTDFLVRSNVRSWMVEFREPSINQAAGELRMVSIIDQLKDGLSAVYTFYTPESGQNLGTFNVLWQIQQAREHGLKHLYLGYWIQDCQKMAYKALFKPYELMLNGTWRPMSKIS</sequence>
<dbReference type="STRING" id="81479.RA876_08720"/>
<dbReference type="SUPFAM" id="SSF55729">
    <property type="entry name" value="Acyl-CoA N-acyltransferases (Nat)"/>
    <property type="match status" value="1"/>
</dbReference>
<comment type="similarity">
    <text evidence="4">Belongs to the R-transferase family. Bpt subfamily.</text>
</comment>
<dbReference type="GO" id="GO:0008914">
    <property type="term" value="F:leucyl-tRNA--protein transferase activity"/>
    <property type="evidence" value="ECO:0007669"/>
    <property type="project" value="UniProtKB-UniRule"/>
</dbReference>
<dbReference type="InterPro" id="IPR007472">
    <property type="entry name" value="N-end_Aminoacyl_Trfase_C"/>
</dbReference>
<accession>A0A1Q8YFA3</accession>
<evidence type="ECO:0000256" key="3">
    <source>
        <dbReference type="ARBA" id="ARBA00023315"/>
    </source>
</evidence>
<dbReference type="NCBIfam" id="NF002346">
    <property type="entry name" value="PRK01305.2-3"/>
    <property type="match status" value="1"/>
</dbReference>
<keyword evidence="3 4" id="KW-0012">Acyltransferase</keyword>
<name>A0A1Q8YFA3_9BURK</name>
<evidence type="ECO:0000256" key="4">
    <source>
        <dbReference type="HAMAP-Rule" id="MF_00689"/>
    </source>
</evidence>
<keyword evidence="2 4" id="KW-0808">Transferase</keyword>
<dbReference type="GO" id="GO:0071596">
    <property type="term" value="P:ubiquitin-dependent protein catabolic process via the N-end rule pathway"/>
    <property type="evidence" value="ECO:0007669"/>
    <property type="project" value="InterPro"/>
</dbReference>
<comment type="function">
    <text evidence="4">Functions in the N-end rule pathway of protein degradation where it conjugates Leu from its aminoacyl-tRNA to the N-termini of proteins containing an N-terminal aspartate or glutamate.</text>
</comment>
<evidence type="ECO:0000313" key="7">
    <source>
        <dbReference type="EMBL" id="OLP06706.1"/>
    </source>
</evidence>
<comment type="subcellular location">
    <subcellularLocation>
        <location evidence="4">Cytoplasm</location>
    </subcellularLocation>
</comment>
<dbReference type="AlphaFoldDB" id="A0A1Q8YFA3"/>
<keyword evidence="8" id="KW-1185">Reference proteome</keyword>
<keyword evidence="1 4" id="KW-0963">Cytoplasm</keyword>
<dbReference type="Pfam" id="PF04377">
    <property type="entry name" value="ATE_C"/>
    <property type="match status" value="1"/>
</dbReference>
<gene>
    <name evidence="4" type="primary">bpt</name>
    <name evidence="7" type="ORF">BLL52_2944</name>
</gene>
<evidence type="ECO:0000256" key="1">
    <source>
        <dbReference type="ARBA" id="ARBA00022490"/>
    </source>
</evidence>
<comment type="catalytic activity">
    <reaction evidence="4">
        <text>N-terminal L-aspartyl-[protein] + L-leucyl-tRNA(Leu) = N-terminal L-leucyl-L-aspartyl-[protein] + tRNA(Leu) + H(+)</text>
        <dbReference type="Rhea" id="RHEA:50420"/>
        <dbReference type="Rhea" id="RHEA-COMP:9613"/>
        <dbReference type="Rhea" id="RHEA-COMP:9622"/>
        <dbReference type="Rhea" id="RHEA-COMP:12669"/>
        <dbReference type="Rhea" id="RHEA-COMP:12674"/>
        <dbReference type="ChEBI" id="CHEBI:15378"/>
        <dbReference type="ChEBI" id="CHEBI:64720"/>
        <dbReference type="ChEBI" id="CHEBI:78442"/>
        <dbReference type="ChEBI" id="CHEBI:78494"/>
        <dbReference type="ChEBI" id="CHEBI:133042"/>
        <dbReference type="EC" id="2.3.2.29"/>
    </reaction>
</comment>
<dbReference type="NCBIfam" id="NF002341">
    <property type="entry name" value="PRK01305.1-1"/>
    <property type="match status" value="1"/>
</dbReference>
<dbReference type="PANTHER" id="PTHR21367">
    <property type="entry name" value="ARGININE-TRNA-PROTEIN TRANSFERASE 1"/>
    <property type="match status" value="1"/>
</dbReference>
<proteinExistence type="inferred from homology"/>
<dbReference type="GO" id="GO:0005737">
    <property type="term" value="C:cytoplasm"/>
    <property type="evidence" value="ECO:0007669"/>
    <property type="project" value="UniProtKB-SubCell"/>
</dbReference>
<dbReference type="InterPro" id="IPR016181">
    <property type="entry name" value="Acyl_CoA_acyltransferase"/>
</dbReference>
<dbReference type="RefSeq" id="WP_075587080.1">
    <property type="nucleotide sequence ID" value="NZ_MSYM01000013.1"/>
</dbReference>
<dbReference type="GO" id="GO:0004057">
    <property type="term" value="F:arginyl-tRNA--protein transferase activity"/>
    <property type="evidence" value="ECO:0007669"/>
    <property type="project" value="InterPro"/>
</dbReference>
<feature type="domain" description="N-end aminoacyl transferase N-terminal" evidence="5">
    <location>
        <begin position="19"/>
        <end position="89"/>
    </location>
</feature>
<organism evidence="7 8">
    <name type="scientific">Rhodoferax antarcticus ANT.BR</name>
    <dbReference type="NCBI Taxonomy" id="1111071"/>
    <lineage>
        <taxon>Bacteria</taxon>
        <taxon>Pseudomonadati</taxon>
        <taxon>Pseudomonadota</taxon>
        <taxon>Betaproteobacteria</taxon>
        <taxon>Burkholderiales</taxon>
        <taxon>Comamonadaceae</taxon>
        <taxon>Rhodoferax</taxon>
    </lineage>
</organism>
<comment type="caution">
    <text evidence="7">The sequence shown here is derived from an EMBL/GenBank/DDBJ whole genome shotgun (WGS) entry which is preliminary data.</text>
</comment>
<evidence type="ECO:0000259" key="6">
    <source>
        <dbReference type="Pfam" id="PF04377"/>
    </source>
</evidence>
<dbReference type="Pfam" id="PF04376">
    <property type="entry name" value="ATE_N"/>
    <property type="match status" value="1"/>
</dbReference>
<dbReference type="EC" id="2.3.2.29" evidence="4"/>
<dbReference type="Proteomes" id="UP000185911">
    <property type="component" value="Unassembled WGS sequence"/>
</dbReference>
<dbReference type="InterPro" id="IPR007471">
    <property type="entry name" value="N-end_Aminoacyl_Trfase_N"/>
</dbReference>
<evidence type="ECO:0000313" key="8">
    <source>
        <dbReference type="Proteomes" id="UP000185911"/>
    </source>
</evidence>
<evidence type="ECO:0000259" key="5">
    <source>
        <dbReference type="Pfam" id="PF04376"/>
    </source>
</evidence>
<dbReference type="InterPro" id="IPR017138">
    <property type="entry name" value="Asp_Glu_LeuTrfase"/>
</dbReference>
<dbReference type="InterPro" id="IPR030700">
    <property type="entry name" value="N-end_Aminoacyl_Trfase"/>
</dbReference>
<evidence type="ECO:0000256" key="2">
    <source>
        <dbReference type="ARBA" id="ARBA00022679"/>
    </source>
</evidence>